<evidence type="ECO:0000259" key="7">
    <source>
        <dbReference type="PROSITE" id="PS51012"/>
    </source>
</evidence>
<keyword evidence="9" id="KW-1185">Reference proteome</keyword>
<accession>A0A1Q8CBZ9</accession>
<dbReference type="Pfam" id="PF01061">
    <property type="entry name" value="ABC2_membrane"/>
    <property type="match status" value="1"/>
</dbReference>
<keyword evidence="5" id="KW-0046">Antibiotic resistance</keyword>
<keyword evidence="6" id="KW-0813">Transport</keyword>
<dbReference type="EMBL" id="MSIE01000066">
    <property type="protein sequence ID" value="OLF11810.1"/>
    <property type="molecule type" value="Genomic_DNA"/>
</dbReference>
<feature type="domain" description="ABC transmembrane type-2" evidence="7">
    <location>
        <begin position="24"/>
        <end position="255"/>
    </location>
</feature>
<keyword evidence="3 6" id="KW-1133">Transmembrane helix</keyword>
<comment type="subcellular location">
    <subcellularLocation>
        <location evidence="6">Cell membrane</location>
        <topology evidence="6">Multi-pass membrane protein</topology>
    </subcellularLocation>
    <subcellularLocation>
        <location evidence="1">Membrane</location>
        <topology evidence="1">Multi-pass membrane protein</topology>
    </subcellularLocation>
</comment>
<dbReference type="InterPro" id="IPR051784">
    <property type="entry name" value="Nod_factor_ABC_transporter"/>
</dbReference>
<gene>
    <name evidence="8" type="ORF">BU204_30115</name>
</gene>
<dbReference type="AlphaFoldDB" id="A0A1Q8CBZ9"/>
<feature type="transmembrane region" description="Helical" evidence="6">
    <location>
        <begin position="229"/>
        <end position="248"/>
    </location>
</feature>
<keyword evidence="4 6" id="KW-0472">Membrane</keyword>
<feature type="transmembrane region" description="Helical" evidence="6">
    <location>
        <begin position="24"/>
        <end position="45"/>
    </location>
</feature>
<sequence length="256" mass="26988">MPKLLQDTATVFCREITPELRSPVGMVFAMGQPVLFLVLFGSMLVGTDADLGTGTGTADVWQWFVPGILVMMCLMGPLGAGHTMLSELNGGQVERFLVTPISRTSLILGRTGKDTVTLFAQAILITAIAVPLGMRFHLPGALATMVLLVVMAVGLSALSYVLAIISRPSGNLFWIVTQVLIFPVMLLSGILLPVDAGPGWLSAVATTNPVTYIVDAARALFVGDFLDPAVFHGLVAATAIAVLGLILATRAMRRGV</sequence>
<evidence type="ECO:0000256" key="1">
    <source>
        <dbReference type="ARBA" id="ARBA00004141"/>
    </source>
</evidence>
<keyword evidence="2 6" id="KW-0812">Transmembrane</keyword>
<organism evidence="8 9">
    <name type="scientific">Actinophytocola xanthii</name>
    <dbReference type="NCBI Taxonomy" id="1912961"/>
    <lineage>
        <taxon>Bacteria</taxon>
        <taxon>Bacillati</taxon>
        <taxon>Actinomycetota</taxon>
        <taxon>Actinomycetes</taxon>
        <taxon>Pseudonocardiales</taxon>
        <taxon>Pseudonocardiaceae</taxon>
    </lineage>
</organism>
<reference evidence="8 9" key="1">
    <citation type="submission" date="2016-12" db="EMBL/GenBank/DDBJ databases">
        <title>The draft genome sequence of Actinophytocola sp. 11-183.</title>
        <authorList>
            <person name="Wang W."/>
            <person name="Yuan L."/>
        </authorList>
    </citation>
    <scope>NUCLEOTIDE SEQUENCE [LARGE SCALE GENOMIC DNA]</scope>
    <source>
        <strain evidence="8 9">11-183</strain>
    </source>
</reference>
<feature type="transmembrane region" description="Helical" evidence="6">
    <location>
        <begin position="116"/>
        <end position="134"/>
    </location>
</feature>
<dbReference type="PANTHER" id="PTHR43229">
    <property type="entry name" value="NODULATION PROTEIN J"/>
    <property type="match status" value="1"/>
</dbReference>
<evidence type="ECO:0000256" key="5">
    <source>
        <dbReference type="ARBA" id="ARBA00023251"/>
    </source>
</evidence>
<evidence type="ECO:0000256" key="2">
    <source>
        <dbReference type="ARBA" id="ARBA00022692"/>
    </source>
</evidence>
<comment type="similarity">
    <text evidence="6">Belongs to the ABC-2 integral membrane protein family.</text>
</comment>
<evidence type="ECO:0000256" key="6">
    <source>
        <dbReference type="RuleBase" id="RU361157"/>
    </source>
</evidence>
<dbReference type="PANTHER" id="PTHR43229:SF2">
    <property type="entry name" value="NODULATION PROTEIN J"/>
    <property type="match status" value="1"/>
</dbReference>
<evidence type="ECO:0000313" key="9">
    <source>
        <dbReference type="Proteomes" id="UP000185596"/>
    </source>
</evidence>
<dbReference type="OrthoDB" id="9255971at2"/>
<evidence type="ECO:0000313" key="8">
    <source>
        <dbReference type="EMBL" id="OLF11810.1"/>
    </source>
</evidence>
<dbReference type="RefSeq" id="WP_075129169.1">
    <property type="nucleotide sequence ID" value="NZ_MSIE01000066.1"/>
</dbReference>
<dbReference type="GO" id="GO:0043190">
    <property type="term" value="C:ATP-binding cassette (ABC) transporter complex"/>
    <property type="evidence" value="ECO:0007669"/>
    <property type="project" value="InterPro"/>
</dbReference>
<dbReference type="InterPro" id="IPR013525">
    <property type="entry name" value="ABC2_TM"/>
</dbReference>
<dbReference type="PROSITE" id="PS51012">
    <property type="entry name" value="ABC_TM2"/>
    <property type="match status" value="1"/>
</dbReference>
<dbReference type="GO" id="GO:0046677">
    <property type="term" value="P:response to antibiotic"/>
    <property type="evidence" value="ECO:0007669"/>
    <property type="project" value="UniProtKB-KW"/>
</dbReference>
<dbReference type="STRING" id="1912961.BU204_30115"/>
<dbReference type="InterPro" id="IPR000412">
    <property type="entry name" value="ABC_2_transport"/>
</dbReference>
<proteinExistence type="inferred from homology"/>
<dbReference type="Proteomes" id="UP000185596">
    <property type="component" value="Unassembled WGS sequence"/>
</dbReference>
<keyword evidence="6" id="KW-1003">Cell membrane</keyword>
<evidence type="ECO:0000256" key="4">
    <source>
        <dbReference type="ARBA" id="ARBA00023136"/>
    </source>
</evidence>
<dbReference type="PIRSF" id="PIRSF006648">
    <property type="entry name" value="DrrB"/>
    <property type="match status" value="1"/>
</dbReference>
<feature type="transmembrane region" description="Helical" evidence="6">
    <location>
        <begin position="172"/>
        <end position="192"/>
    </location>
</feature>
<dbReference type="InterPro" id="IPR047817">
    <property type="entry name" value="ABC2_TM_bact-type"/>
</dbReference>
<protein>
    <recommendedName>
        <fullName evidence="6">Transport permease protein</fullName>
    </recommendedName>
</protein>
<feature type="transmembrane region" description="Helical" evidence="6">
    <location>
        <begin position="140"/>
        <end position="165"/>
    </location>
</feature>
<comment type="caution">
    <text evidence="8">The sequence shown here is derived from an EMBL/GenBank/DDBJ whole genome shotgun (WGS) entry which is preliminary data.</text>
</comment>
<feature type="transmembrane region" description="Helical" evidence="6">
    <location>
        <begin position="60"/>
        <end position="80"/>
    </location>
</feature>
<dbReference type="GO" id="GO:0140359">
    <property type="term" value="F:ABC-type transporter activity"/>
    <property type="evidence" value="ECO:0007669"/>
    <property type="project" value="InterPro"/>
</dbReference>
<evidence type="ECO:0000256" key="3">
    <source>
        <dbReference type="ARBA" id="ARBA00022989"/>
    </source>
</evidence>
<name>A0A1Q8CBZ9_9PSEU</name>